<dbReference type="SUPFAM" id="SSF48350">
    <property type="entry name" value="GTPase activation domain, GAP"/>
    <property type="match status" value="1"/>
</dbReference>
<dbReference type="PROSITE" id="PS50238">
    <property type="entry name" value="RHOGAP"/>
    <property type="match status" value="1"/>
</dbReference>
<dbReference type="InterPro" id="IPR008936">
    <property type="entry name" value="Rho_GTPase_activation_prot"/>
</dbReference>
<dbReference type="EMBL" id="MCGO01000032">
    <property type="protein sequence ID" value="ORY41408.1"/>
    <property type="molecule type" value="Genomic_DNA"/>
</dbReference>
<feature type="compositionally biased region" description="Polar residues" evidence="2">
    <location>
        <begin position="1"/>
        <end position="11"/>
    </location>
</feature>
<accession>A0A1Y2C2Z7</accession>
<dbReference type="AlphaFoldDB" id="A0A1Y2C2Z7"/>
<dbReference type="PANTHER" id="PTHR15228:SF25">
    <property type="entry name" value="F-BAR DOMAIN-CONTAINING PROTEIN"/>
    <property type="match status" value="1"/>
</dbReference>
<evidence type="ECO:0000256" key="2">
    <source>
        <dbReference type="SAM" id="MobiDB-lite"/>
    </source>
</evidence>
<proteinExistence type="predicted"/>
<dbReference type="Gene3D" id="1.10.555.10">
    <property type="entry name" value="Rho GTPase activation protein"/>
    <property type="match status" value="2"/>
</dbReference>
<dbReference type="Pfam" id="PF00620">
    <property type="entry name" value="RhoGAP"/>
    <property type="match status" value="2"/>
</dbReference>
<evidence type="ECO:0000313" key="4">
    <source>
        <dbReference type="EMBL" id="ORY41408.1"/>
    </source>
</evidence>
<feature type="region of interest" description="Disordered" evidence="2">
    <location>
        <begin position="95"/>
        <end position="120"/>
    </location>
</feature>
<organism evidence="4 5">
    <name type="scientific">Rhizoclosmatium globosum</name>
    <dbReference type="NCBI Taxonomy" id="329046"/>
    <lineage>
        <taxon>Eukaryota</taxon>
        <taxon>Fungi</taxon>
        <taxon>Fungi incertae sedis</taxon>
        <taxon>Chytridiomycota</taxon>
        <taxon>Chytridiomycota incertae sedis</taxon>
        <taxon>Chytridiomycetes</taxon>
        <taxon>Chytridiales</taxon>
        <taxon>Chytriomycetaceae</taxon>
        <taxon>Rhizoclosmatium</taxon>
    </lineage>
</organism>
<feature type="region of interest" description="Disordered" evidence="2">
    <location>
        <begin position="141"/>
        <end position="162"/>
    </location>
</feature>
<sequence>MKTSLIYSRSTKVGPASEAEIGSSESVPDSGLTATRRPQRKSSLATINNRRSNPVTIPVAVDVLSQEAPLVRLRSVSLPTPNDLTTVASRFKSMLSSTKSISRSKPDESNEGSADTIERKNIEPAVNTLSFLSFGLKDSMDSGSNRSSDEFGQLKPKQRSRRQSIAELVSNTFFSTSRPRSVALNDTIVETAKIPMKPPDVELEGPIFNSTIQQASTLGCKNGIPDIVVQCVEYLERKKLLSTEGLYRVPGSQKRVKEWCNKYQEVYKEREKRSSVLDRRRTMRKPMSRPKSLSASSIKKDTTTDTMMSIGIDQIVRPKKKSAEETNLSLMVAAGSLSGVKITPDELQLLSSPAGSYSSINQSIISLKFEESKRGVGLWGSDGLFSTVGFPVALDNETPSTVASLLKRFFSSIKDNFIPHGFWAEIDSIAITSTANSPPSEDILNKIRFYIELNIPSRQHLHTFAYFLLHLQRVAALAETNMMTPKNLALCIFTSAKEGGEFVIRYADLIFGNIDIVGREAVACLPFSETTSTFSELDEDTIELPKWDSTIDDLEPRLMRQWFEDIIPLIAPSGTSAKSDPNYEQNLSNVAVVDELKTRLTDKQQEKVHDTSHRLSTNVLSPNGDLRKETVHIGQTQKLNKIKVLFI</sequence>
<feature type="region of interest" description="Disordered" evidence="2">
    <location>
        <begin position="602"/>
        <end position="621"/>
    </location>
</feature>
<dbReference type="GO" id="GO:0007165">
    <property type="term" value="P:signal transduction"/>
    <property type="evidence" value="ECO:0007669"/>
    <property type="project" value="InterPro"/>
</dbReference>
<dbReference type="CDD" id="cd00159">
    <property type="entry name" value="RhoGAP"/>
    <property type="match status" value="1"/>
</dbReference>
<feature type="region of interest" description="Disordered" evidence="2">
    <location>
        <begin position="1"/>
        <end position="42"/>
    </location>
</feature>
<dbReference type="PANTHER" id="PTHR15228">
    <property type="entry name" value="SPERMATHECAL PHYSIOLOGY VARIANT"/>
    <property type="match status" value="1"/>
</dbReference>
<feature type="domain" description="Rho-GAP" evidence="3">
    <location>
        <begin position="210"/>
        <end position="534"/>
    </location>
</feature>
<dbReference type="InterPro" id="IPR000198">
    <property type="entry name" value="RhoGAP_dom"/>
</dbReference>
<dbReference type="GO" id="GO:0005096">
    <property type="term" value="F:GTPase activator activity"/>
    <property type="evidence" value="ECO:0007669"/>
    <property type="project" value="UniProtKB-KW"/>
</dbReference>
<gene>
    <name evidence="4" type="ORF">BCR33DRAFT_719010</name>
</gene>
<dbReference type="InterPro" id="IPR051025">
    <property type="entry name" value="RhoGAP"/>
</dbReference>
<reference evidence="4 5" key="1">
    <citation type="submission" date="2016-07" db="EMBL/GenBank/DDBJ databases">
        <title>Pervasive Adenine N6-methylation of Active Genes in Fungi.</title>
        <authorList>
            <consortium name="DOE Joint Genome Institute"/>
            <person name="Mondo S.J."/>
            <person name="Dannebaum R.O."/>
            <person name="Kuo R.C."/>
            <person name="Labutti K."/>
            <person name="Haridas S."/>
            <person name="Kuo A."/>
            <person name="Salamov A."/>
            <person name="Ahrendt S.R."/>
            <person name="Lipzen A."/>
            <person name="Sullivan W."/>
            <person name="Andreopoulos W.B."/>
            <person name="Clum A."/>
            <person name="Lindquist E."/>
            <person name="Daum C."/>
            <person name="Ramamoorthy G.K."/>
            <person name="Gryganskyi A."/>
            <person name="Culley D."/>
            <person name="Magnuson J.K."/>
            <person name="James T.Y."/>
            <person name="O'Malley M.A."/>
            <person name="Stajich J.E."/>
            <person name="Spatafora J.W."/>
            <person name="Visel A."/>
            <person name="Grigoriev I.V."/>
        </authorList>
    </citation>
    <scope>NUCLEOTIDE SEQUENCE [LARGE SCALE GENOMIC DNA]</scope>
    <source>
        <strain evidence="4 5">JEL800</strain>
    </source>
</reference>
<keyword evidence="5" id="KW-1185">Reference proteome</keyword>
<keyword evidence="1" id="KW-0343">GTPase activation</keyword>
<evidence type="ECO:0000259" key="3">
    <source>
        <dbReference type="PROSITE" id="PS50238"/>
    </source>
</evidence>
<evidence type="ECO:0000313" key="5">
    <source>
        <dbReference type="Proteomes" id="UP000193642"/>
    </source>
</evidence>
<protein>
    <submittedName>
        <fullName evidence="4">Rho GTPase activation protein</fullName>
    </submittedName>
</protein>
<evidence type="ECO:0000256" key="1">
    <source>
        <dbReference type="ARBA" id="ARBA00022468"/>
    </source>
</evidence>
<dbReference type="OrthoDB" id="2121436at2759"/>
<dbReference type="Proteomes" id="UP000193642">
    <property type="component" value="Unassembled WGS sequence"/>
</dbReference>
<feature type="region of interest" description="Disordered" evidence="2">
    <location>
        <begin position="274"/>
        <end position="300"/>
    </location>
</feature>
<comment type="caution">
    <text evidence="4">The sequence shown here is derived from an EMBL/GenBank/DDBJ whole genome shotgun (WGS) entry which is preliminary data.</text>
</comment>
<feature type="compositionally biased region" description="Basic and acidic residues" evidence="2">
    <location>
        <begin position="602"/>
        <end position="613"/>
    </location>
</feature>
<name>A0A1Y2C2Z7_9FUNG</name>
<dbReference type="SMART" id="SM00324">
    <property type="entry name" value="RhoGAP"/>
    <property type="match status" value="1"/>
</dbReference>